<dbReference type="Proteomes" id="UP001060771">
    <property type="component" value="Chromosome"/>
</dbReference>
<organism evidence="1 2">
    <name type="scientific">Vulcanisaeta souniana JCM 11219</name>
    <dbReference type="NCBI Taxonomy" id="1293586"/>
    <lineage>
        <taxon>Archaea</taxon>
        <taxon>Thermoproteota</taxon>
        <taxon>Thermoprotei</taxon>
        <taxon>Thermoproteales</taxon>
        <taxon>Thermoproteaceae</taxon>
        <taxon>Vulcanisaeta</taxon>
    </lineage>
</organism>
<accession>A0ABM8BNH6</accession>
<proteinExistence type="predicted"/>
<gene>
    <name evidence="1" type="ORF">Vsou_16640</name>
</gene>
<evidence type="ECO:0000313" key="1">
    <source>
        <dbReference type="EMBL" id="BDR92571.1"/>
    </source>
</evidence>
<reference evidence="2" key="1">
    <citation type="submission" date="2022-09" db="EMBL/GenBank/DDBJ databases">
        <title>Complete genome sequence of Vulcanisaeta souniana.</title>
        <authorList>
            <person name="Kato S."/>
            <person name="Itoh T."/>
            <person name="Ohkuma M."/>
        </authorList>
    </citation>
    <scope>NUCLEOTIDE SEQUENCE [LARGE SCALE GENOMIC DNA]</scope>
    <source>
        <strain evidence="2">JCM 11219</strain>
    </source>
</reference>
<name>A0ABM8BNH6_9CREN</name>
<sequence length="39" mass="4421">MLNALLVERMVKNKGYGQDVVPAGGKRNKVGSRFRCHKY</sequence>
<evidence type="ECO:0000313" key="2">
    <source>
        <dbReference type="Proteomes" id="UP001060771"/>
    </source>
</evidence>
<dbReference type="EMBL" id="AP026830">
    <property type="protein sequence ID" value="BDR92571.1"/>
    <property type="molecule type" value="Genomic_DNA"/>
</dbReference>
<protein>
    <submittedName>
        <fullName evidence="1">Uncharacterized protein</fullName>
    </submittedName>
</protein>
<keyword evidence="2" id="KW-1185">Reference proteome</keyword>